<evidence type="ECO:0000313" key="5">
    <source>
        <dbReference type="Proteomes" id="UP001250932"/>
    </source>
</evidence>
<dbReference type="CDD" id="cd00156">
    <property type="entry name" value="REC"/>
    <property type="match status" value="1"/>
</dbReference>
<dbReference type="SUPFAM" id="SSF52172">
    <property type="entry name" value="CheY-like"/>
    <property type="match status" value="1"/>
</dbReference>
<keyword evidence="5" id="KW-1185">Reference proteome</keyword>
<gene>
    <name evidence="4" type="ORF">PPG34_07680</name>
</gene>
<dbReference type="PROSITE" id="PS50110">
    <property type="entry name" value="RESPONSE_REGULATORY"/>
    <property type="match status" value="1"/>
</dbReference>
<feature type="modified residue" description="4-aspartylphosphate" evidence="2">
    <location>
        <position position="52"/>
    </location>
</feature>
<protein>
    <submittedName>
        <fullName evidence="4">Response regulator</fullName>
    </submittedName>
</protein>
<comment type="caution">
    <text evidence="4">The sequence shown here is derived from an EMBL/GenBank/DDBJ whole genome shotgun (WGS) entry which is preliminary data.</text>
</comment>
<name>A0ABU3K767_9BACT</name>
<dbReference type="RefSeq" id="WP_313832604.1">
    <property type="nucleotide sequence ID" value="NZ_JAQOUE010000001.1"/>
</dbReference>
<dbReference type="Proteomes" id="UP001250932">
    <property type="component" value="Unassembled WGS sequence"/>
</dbReference>
<dbReference type="PANTHER" id="PTHR44591">
    <property type="entry name" value="STRESS RESPONSE REGULATOR PROTEIN 1"/>
    <property type="match status" value="1"/>
</dbReference>
<dbReference type="InterPro" id="IPR011006">
    <property type="entry name" value="CheY-like_superfamily"/>
</dbReference>
<dbReference type="InterPro" id="IPR050595">
    <property type="entry name" value="Bact_response_regulator"/>
</dbReference>
<evidence type="ECO:0000256" key="1">
    <source>
        <dbReference type="ARBA" id="ARBA00022553"/>
    </source>
</evidence>
<dbReference type="SMART" id="SM00448">
    <property type="entry name" value="REC"/>
    <property type="match status" value="1"/>
</dbReference>
<accession>A0ABU3K767</accession>
<sequence>MGDILVVDDEPIFLETMCANLDSAGHVCESARTVDQALTLLSTRPFDLLLTDHDMPGRNGLGLIEEVKKRKNFSDIPIILMTGNPDPNIQNIARKIGVYQTIIKPFDFQFLLEAVDQVIGSKSFKTKPLDHQDE</sequence>
<evidence type="ECO:0000259" key="3">
    <source>
        <dbReference type="PROSITE" id="PS50110"/>
    </source>
</evidence>
<organism evidence="4 5">
    <name type="scientific">Candidatus Nitronereus thalassa</name>
    <dbReference type="NCBI Taxonomy" id="3020898"/>
    <lineage>
        <taxon>Bacteria</taxon>
        <taxon>Pseudomonadati</taxon>
        <taxon>Nitrospirota</taxon>
        <taxon>Nitrospiria</taxon>
        <taxon>Nitrospirales</taxon>
        <taxon>Nitrospiraceae</taxon>
        <taxon>Candidatus Nitronereus</taxon>
    </lineage>
</organism>
<proteinExistence type="predicted"/>
<dbReference type="PANTHER" id="PTHR44591:SF3">
    <property type="entry name" value="RESPONSE REGULATORY DOMAIN-CONTAINING PROTEIN"/>
    <property type="match status" value="1"/>
</dbReference>
<dbReference type="InterPro" id="IPR001789">
    <property type="entry name" value="Sig_transdc_resp-reg_receiver"/>
</dbReference>
<evidence type="ECO:0000256" key="2">
    <source>
        <dbReference type="PROSITE-ProRule" id="PRU00169"/>
    </source>
</evidence>
<feature type="domain" description="Response regulatory" evidence="3">
    <location>
        <begin position="3"/>
        <end position="119"/>
    </location>
</feature>
<dbReference type="EMBL" id="JAQOUE010000001">
    <property type="protein sequence ID" value="MDT7042228.1"/>
    <property type="molecule type" value="Genomic_DNA"/>
</dbReference>
<keyword evidence="1 2" id="KW-0597">Phosphoprotein</keyword>
<reference evidence="4 5" key="1">
    <citation type="journal article" date="2023" name="ISME J.">
        <title>Cultivation and genomic characterization of novel and ubiquitous marine nitrite-oxidizing bacteria from the Nitrospirales.</title>
        <authorList>
            <person name="Mueller A.J."/>
            <person name="Daebeler A."/>
            <person name="Herbold C.W."/>
            <person name="Kirkegaard R.H."/>
            <person name="Daims H."/>
        </authorList>
    </citation>
    <scope>NUCLEOTIDE SEQUENCE [LARGE SCALE GENOMIC DNA]</scope>
    <source>
        <strain evidence="4 5">EB</strain>
    </source>
</reference>
<dbReference type="Gene3D" id="3.40.50.2300">
    <property type="match status" value="1"/>
</dbReference>
<evidence type="ECO:0000313" key="4">
    <source>
        <dbReference type="EMBL" id="MDT7042228.1"/>
    </source>
</evidence>
<dbReference type="Pfam" id="PF00072">
    <property type="entry name" value="Response_reg"/>
    <property type="match status" value="1"/>
</dbReference>